<evidence type="ECO:0000259" key="2">
    <source>
        <dbReference type="Pfam" id="PF13280"/>
    </source>
</evidence>
<dbReference type="Pfam" id="PF13280">
    <property type="entry name" value="WYL"/>
    <property type="match status" value="1"/>
</dbReference>
<organism evidence="4 5">
    <name type="scientific">Phytohabitans flavus</name>
    <dbReference type="NCBI Taxonomy" id="1076124"/>
    <lineage>
        <taxon>Bacteria</taxon>
        <taxon>Bacillati</taxon>
        <taxon>Actinomycetota</taxon>
        <taxon>Actinomycetes</taxon>
        <taxon>Micromonosporales</taxon>
        <taxon>Micromonosporaceae</taxon>
    </lineage>
</organism>
<name>A0A6F8Y4D0_9ACTN</name>
<reference evidence="4 5" key="2">
    <citation type="submission" date="2020-03" db="EMBL/GenBank/DDBJ databases">
        <authorList>
            <person name="Ichikawa N."/>
            <person name="Kimura A."/>
            <person name="Kitahashi Y."/>
            <person name="Uohara A."/>
        </authorList>
    </citation>
    <scope>NUCLEOTIDE SEQUENCE [LARGE SCALE GENOMIC DNA]</scope>
    <source>
        <strain evidence="4 5">NBRC 107702</strain>
    </source>
</reference>
<feature type="domain" description="Helicase XPB/Ssl2 N-terminal" evidence="3">
    <location>
        <begin position="489"/>
        <end position="609"/>
    </location>
</feature>
<protein>
    <submittedName>
        <fullName evidence="4">Uncharacterized protein</fullName>
    </submittedName>
</protein>
<gene>
    <name evidence="4" type="ORF">Pflav_072890</name>
</gene>
<dbReference type="EMBL" id="AP022870">
    <property type="protein sequence ID" value="BCB80879.1"/>
    <property type="molecule type" value="Genomic_DNA"/>
</dbReference>
<proteinExistence type="predicted"/>
<evidence type="ECO:0000256" key="1">
    <source>
        <dbReference type="SAM" id="MobiDB-lite"/>
    </source>
</evidence>
<evidence type="ECO:0000313" key="5">
    <source>
        <dbReference type="Proteomes" id="UP000502508"/>
    </source>
</evidence>
<dbReference type="Pfam" id="PF13625">
    <property type="entry name" value="Helicase_C_3"/>
    <property type="match status" value="1"/>
</dbReference>
<dbReference type="InterPro" id="IPR032830">
    <property type="entry name" value="XPB/Ssl2_N"/>
</dbReference>
<dbReference type="InterPro" id="IPR026881">
    <property type="entry name" value="WYL_dom"/>
</dbReference>
<evidence type="ECO:0000259" key="3">
    <source>
        <dbReference type="Pfam" id="PF13625"/>
    </source>
</evidence>
<dbReference type="KEGG" id="pfla:Pflav_072890"/>
<feature type="compositionally biased region" description="Basic residues" evidence="1">
    <location>
        <begin position="660"/>
        <end position="672"/>
    </location>
</feature>
<evidence type="ECO:0000313" key="4">
    <source>
        <dbReference type="EMBL" id="BCB80879.1"/>
    </source>
</evidence>
<sequence length="785" mass="82212">MVTAAWLRRLGEDGLTDLLRRRPEGLAVPQPVSLSELAERLATPAATVAALRRLDRPTLQVAEALAALGGRAERPVLDQLLGAGTASGRADVTRALDTLRANALVLDDAAPRLVPAAAAAWPRPLGLGDPVAAGLVYRTADQLRTMARHLGIRPAGRKADILDQVLACLRDGERVLALVAGAPADARDLLEKAAAGGEVEPDPFYYSSYGSRSQTPQAWAIARGLLARTSEWGGELTMPAEVALALRGSGYAAPFDSAPPSVERSAADPATTARAAAAAGAAMVRLVTDLLEAAGKKPVPTLRTGGVGLRELKRLAKVLGCTEPDLRLGLSVAAHAGLLSLGDGHAAPTAGYDGWRGYEPADQLSTLLRAWWRSPSAPLAASGAVTPGEVHAGTVELRAAVIAAASEPEAATIKDPRALADLVIWRQPLAFGDPDTAPDQAVACWQEAALLGVTGAGVVTAAGHALLGGADDLTAVLGDIGTTQHHARLQADLTAVVTGSPDTTLSALLDLAADPETRGVARTWRFSPATVRRALDAGHTASSLLDALADIAVGELPQPLRYLVADVARRHGSVRASTVACCLRSEDTALLNEIVADRRLRALGLRQLAPTVLAAAAPLQDVLSALRNAGYAPVAEADDGTPIVERAIDHRASASPPHQARAKSPAKRRTAKPRQAAARPEAADLVRKLLAAPDETLIPLTPSLEAVRRSATNLTTSEARILAYAIDHRQPVTISYVNRDGNPSNRTIDNIELTDGSLLAWCRLREDERWFNLKRIIAVEPADPA</sequence>
<dbReference type="AlphaFoldDB" id="A0A6F8Y4D0"/>
<feature type="domain" description="WYL" evidence="2">
    <location>
        <begin position="721"/>
        <end position="780"/>
    </location>
</feature>
<keyword evidence="5" id="KW-1185">Reference proteome</keyword>
<accession>A0A6F8Y4D0</accession>
<feature type="region of interest" description="Disordered" evidence="1">
    <location>
        <begin position="650"/>
        <end position="681"/>
    </location>
</feature>
<reference evidence="4 5" key="1">
    <citation type="submission" date="2020-03" db="EMBL/GenBank/DDBJ databases">
        <title>Whole genome shotgun sequence of Phytohabitans flavus NBRC 107702.</title>
        <authorList>
            <person name="Komaki H."/>
            <person name="Tamura T."/>
        </authorList>
    </citation>
    <scope>NUCLEOTIDE SEQUENCE [LARGE SCALE GENOMIC DNA]</scope>
    <source>
        <strain evidence="4 5">NBRC 107702</strain>
    </source>
</reference>
<dbReference type="PROSITE" id="PS52050">
    <property type="entry name" value="WYL"/>
    <property type="match status" value="1"/>
</dbReference>
<dbReference type="Proteomes" id="UP000502508">
    <property type="component" value="Chromosome"/>
</dbReference>